<evidence type="ECO:0008006" key="3">
    <source>
        <dbReference type="Google" id="ProtNLM"/>
    </source>
</evidence>
<dbReference type="Gene3D" id="3.40.140.10">
    <property type="entry name" value="Cytidine Deaminase, domain 2"/>
    <property type="match status" value="1"/>
</dbReference>
<dbReference type="GO" id="GO:0003824">
    <property type="term" value="F:catalytic activity"/>
    <property type="evidence" value="ECO:0007669"/>
    <property type="project" value="InterPro"/>
</dbReference>
<dbReference type="SUPFAM" id="SSF53927">
    <property type="entry name" value="Cytidine deaminase-like"/>
    <property type="match status" value="1"/>
</dbReference>
<protein>
    <recommendedName>
        <fullName evidence="3">CMP/dCMP-type deaminase domain-containing protein</fullName>
    </recommendedName>
</protein>
<gene>
    <name evidence="1" type="ORF">DORLON_02507</name>
</gene>
<dbReference type="AlphaFoldDB" id="A6BJL2"/>
<evidence type="ECO:0000313" key="2">
    <source>
        <dbReference type="Proteomes" id="UP000004016"/>
    </source>
</evidence>
<dbReference type="EMBL" id="AAXB02000017">
    <property type="protein sequence ID" value="EDM62095.1"/>
    <property type="molecule type" value="Genomic_DNA"/>
</dbReference>
<accession>A6BJL2</accession>
<name>A6BJL2_9FIRM</name>
<organism evidence="1 2">
    <name type="scientific">Dorea longicatena DSM 13814</name>
    <dbReference type="NCBI Taxonomy" id="411462"/>
    <lineage>
        <taxon>Bacteria</taxon>
        <taxon>Bacillati</taxon>
        <taxon>Bacillota</taxon>
        <taxon>Clostridia</taxon>
        <taxon>Lachnospirales</taxon>
        <taxon>Lachnospiraceae</taxon>
        <taxon>Dorea</taxon>
    </lineage>
</organism>
<comment type="caution">
    <text evidence="1">The sequence shown here is derived from an EMBL/GenBank/DDBJ whole genome shotgun (WGS) entry which is preliminary data.</text>
</comment>
<evidence type="ECO:0000313" key="1">
    <source>
        <dbReference type="EMBL" id="EDM62095.1"/>
    </source>
</evidence>
<sequence length="64" mass="7221">MQDHALIEKAQKTIHSNYDEKDQNHTVGSAILCESGNIYVGVNDRKPGKIKAKYLLPFAYNTEN</sequence>
<proteinExistence type="predicted"/>
<reference evidence="1 2" key="1">
    <citation type="submission" date="2007-03" db="EMBL/GenBank/DDBJ databases">
        <authorList>
            <person name="Fulton L."/>
            <person name="Clifton S."/>
            <person name="Fulton B."/>
            <person name="Xu J."/>
            <person name="Minx P."/>
            <person name="Pepin K.H."/>
            <person name="Johnson M."/>
            <person name="Thiruvilangam P."/>
            <person name="Bhonagiri V."/>
            <person name="Nash W.E."/>
            <person name="Mardis E.R."/>
            <person name="Wilson R.K."/>
        </authorList>
    </citation>
    <scope>NUCLEOTIDE SEQUENCE [LARGE SCALE GENOMIC DNA]</scope>
    <source>
        <strain evidence="1 2">DSM 13814</strain>
    </source>
</reference>
<dbReference type="InterPro" id="IPR016193">
    <property type="entry name" value="Cytidine_deaminase-like"/>
</dbReference>
<dbReference type="HOGENOM" id="CLU_2860526_0_0_9"/>
<dbReference type="Proteomes" id="UP000004016">
    <property type="component" value="Unassembled WGS sequence"/>
</dbReference>
<reference evidence="1 2" key="2">
    <citation type="submission" date="2007-04" db="EMBL/GenBank/DDBJ databases">
        <title>Draft genome sequence of Dorea longicatena (DSM 13814).</title>
        <authorList>
            <person name="Sudarsanam P."/>
            <person name="Ley R."/>
            <person name="Guruge J."/>
            <person name="Turnbaugh P.J."/>
            <person name="Mahowald M."/>
            <person name="Liep D."/>
            <person name="Gordon J."/>
        </authorList>
    </citation>
    <scope>NUCLEOTIDE SEQUENCE [LARGE SCALE GENOMIC DNA]</scope>
    <source>
        <strain evidence="1 2">DSM 13814</strain>
    </source>
</reference>